<proteinExistence type="predicted"/>
<organism evidence="2 3">
    <name type="scientific">Apiospora phragmitis</name>
    <dbReference type="NCBI Taxonomy" id="2905665"/>
    <lineage>
        <taxon>Eukaryota</taxon>
        <taxon>Fungi</taxon>
        <taxon>Dikarya</taxon>
        <taxon>Ascomycota</taxon>
        <taxon>Pezizomycotina</taxon>
        <taxon>Sordariomycetes</taxon>
        <taxon>Xylariomycetidae</taxon>
        <taxon>Amphisphaeriales</taxon>
        <taxon>Apiosporaceae</taxon>
        <taxon>Apiospora</taxon>
    </lineage>
</organism>
<evidence type="ECO:0008006" key="4">
    <source>
        <dbReference type="Google" id="ProtNLM"/>
    </source>
</evidence>
<dbReference type="EMBL" id="JAQQWL010000008">
    <property type="protein sequence ID" value="KAK8061568.1"/>
    <property type="molecule type" value="Genomic_DNA"/>
</dbReference>
<feature type="region of interest" description="Disordered" evidence="1">
    <location>
        <begin position="1"/>
        <end position="38"/>
    </location>
</feature>
<sequence length="181" mass="19315">MRKQSTTDQSSYGRPFVDYYPMPDIPPRRGGHTIRDPHGSEAAFAKWTTIAAGKDCNGGSGSRQQLPGAAEEETMDMPGGGGGGKEHRTEERETSKEPIVAEAVVIDATGDEEVVAVTEYNTAFAGGEVVQVEELETETYVIQGGPKVSKPQETAANTVAQFKTSESRVQKGPVCIPPDDS</sequence>
<comment type="caution">
    <text evidence="2">The sequence shown here is derived from an EMBL/GenBank/DDBJ whole genome shotgun (WGS) entry which is preliminary data.</text>
</comment>
<feature type="region of interest" description="Disordered" evidence="1">
    <location>
        <begin position="52"/>
        <end position="98"/>
    </location>
</feature>
<dbReference type="Proteomes" id="UP001480595">
    <property type="component" value="Unassembled WGS sequence"/>
</dbReference>
<gene>
    <name evidence="2" type="ORF">PG994_007934</name>
</gene>
<name>A0ABR1URL5_9PEZI</name>
<dbReference type="GeneID" id="92092406"/>
<feature type="compositionally biased region" description="Basic and acidic residues" evidence="1">
    <location>
        <begin position="84"/>
        <end position="96"/>
    </location>
</feature>
<protein>
    <recommendedName>
        <fullName evidence="4">Hypervirulence associated protein TUDOR domain-containing protein</fullName>
    </recommendedName>
</protein>
<evidence type="ECO:0000256" key="1">
    <source>
        <dbReference type="SAM" id="MobiDB-lite"/>
    </source>
</evidence>
<keyword evidence="3" id="KW-1185">Reference proteome</keyword>
<evidence type="ECO:0000313" key="2">
    <source>
        <dbReference type="EMBL" id="KAK8061568.1"/>
    </source>
</evidence>
<feature type="compositionally biased region" description="Polar residues" evidence="1">
    <location>
        <begin position="1"/>
        <end position="12"/>
    </location>
</feature>
<reference evidence="2 3" key="1">
    <citation type="submission" date="2023-01" db="EMBL/GenBank/DDBJ databases">
        <title>Analysis of 21 Apiospora genomes using comparative genomics revels a genus with tremendous synthesis potential of carbohydrate active enzymes and secondary metabolites.</title>
        <authorList>
            <person name="Sorensen T."/>
        </authorList>
    </citation>
    <scope>NUCLEOTIDE SEQUENCE [LARGE SCALE GENOMIC DNA]</scope>
    <source>
        <strain evidence="2 3">CBS 135458</strain>
    </source>
</reference>
<dbReference type="RefSeq" id="XP_066714830.1">
    <property type="nucleotide sequence ID" value="XM_066859343.1"/>
</dbReference>
<evidence type="ECO:0000313" key="3">
    <source>
        <dbReference type="Proteomes" id="UP001480595"/>
    </source>
</evidence>
<accession>A0ABR1URL5</accession>